<dbReference type="InterPro" id="IPR021762">
    <property type="entry name" value="DUF3325"/>
</dbReference>
<keyword evidence="1" id="KW-0472">Membrane</keyword>
<name>A0A449IRJ6_PSEFR</name>
<protein>
    <submittedName>
        <fullName evidence="2">Iron uptake protein</fullName>
    </submittedName>
</protein>
<dbReference type="Pfam" id="PF11804">
    <property type="entry name" value="DUF3325"/>
    <property type="match status" value="1"/>
</dbReference>
<dbReference type="EMBL" id="CAACYJ010000040">
    <property type="protein sequence ID" value="VFB22052.1"/>
    <property type="molecule type" value="Genomic_DNA"/>
</dbReference>
<feature type="transmembrane region" description="Helical" evidence="1">
    <location>
        <begin position="45"/>
        <end position="62"/>
    </location>
</feature>
<evidence type="ECO:0000313" key="2">
    <source>
        <dbReference type="EMBL" id="VFB22052.1"/>
    </source>
</evidence>
<evidence type="ECO:0000313" key="3">
    <source>
        <dbReference type="Proteomes" id="UP000330809"/>
    </source>
</evidence>
<proteinExistence type="predicted"/>
<organism evidence="2 3">
    <name type="scientific">Pseudomonas fragi</name>
    <dbReference type="NCBI Taxonomy" id="296"/>
    <lineage>
        <taxon>Bacteria</taxon>
        <taxon>Pseudomonadati</taxon>
        <taxon>Pseudomonadota</taxon>
        <taxon>Gammaproteobacteria</taxon>
        <taxon>Pseudomonadales</taxon>
        <taxon>Pseudomonadaceae</taxon>
        <taxon>Pseudomonas</taxon>
    </lineage>
</organism>
<sequence>MNLALIAGMLLACGGMLGLCLGLERYYKQLRQPTPAPVVLRTLRCTGWIALLASLACCIQAWDGPMGAVAWLGNLSLAALTVAFLLPYASRLRRVPEPERAEVRQTT</sequence>
<dbReference type="Proteomes" id="UP000330809">
    <property type="component" value="Unassembled WGS sequence"/>
</dbReference>
<feature type="transmembrane region" description="Helical" evidence="1">
    <location>
        <begin position="68"/>
        <end position="89"/>
    </location>
</feature>
<evidence type="ECO:0000256" key="1">
    <source>
        <dbReference type="SAM" id="Phobius"/>
    </source>
</evidence>
<feature type="transmembrane region" description="Helical" evidence="1">
    <location>
        <begin position="6"/>
        <end position="24"/>
    </location>
</feature>
<keyword evidence="1" id="KW-0812">Transmembrane</keyword>
<keyword evidence="1" id="KW-1133">Transmembrane helix</keyword>
<reference evidence="2 3" key="1">
    <citation type="submission" date="2019-02" db="EMBL/GenBank/DDBJ databases">
        <authorList>
            <consortium name="Pathogen Informatics"/>
        </authorList>
    </citation>
    <scope>NUCLEOTIDE SEQUENCE [LARGE SCALE GENOMIC DNA]</scope>
    <source>
        <strain evidence="2 3">3012STDY7103891</strain>
    </source>
</reference>
<dbReference type="AlphaFoldDB" id="A0A449IRJ6"/>
<dbReference type="RefSeq" id="WP_095002877.1">
    <property type="nucleotide sequence ID" value="NZ_CAACYJ010000040.1"/>
</dbReference>
<gene>
    <name evidence="2" type="ORF">NCTC10754_04737</name>
</gene>
<accession>A0A449IRJ6</accession>